<comment type="similarity">
    <text evidence="2">Belongs to the major facilitator superfamily.</text>
</comment>
<keyword evidence="3" id="KW-0813">Transport</keyword>
<feature type="transmembrane region" description="Helical" evidence="8">
    <location>
        <begin position="369"/>
        <end position="390"/>
    </location>
</feature>
<comment type="caution">
    <text evidence="10">The sequence shown here is derived from an EMBL/GenBank/DDBJ whole genome shotgun (WGS) entry which is preliminary data.</text>
</comment>
<dbReference type="PANTHER" id="PTHR23501">
    <property type="entry name" value="MAJOR FACILITATOR SUPERFAMILY"/>
    <property type="match status" value="1"/>
</dbReference>
<dbReference type="EMBL" id="JAPDMZ010000138">
    <property type="protein sequence ID" value="KAK0548340.1"/>
    <property type="molecule type" value="Genomic_DNA"/>
</dbReference>
<proteinExistence type="inferred from homology"/>
<dbReference type="GO" id="GO:0022857">
    <property type="term" value="F:transmembrane transporter activity"/>
    <property type="evidence" value="ECO:0007669"/>
    <property type="project" value="InterPro"/>
</dbReference>
<feature type="compositionally biased region" description="Basic and acidic residues" evidence="7">
    <location>
        <begin position="34"/>
        <end position="78"/>
    </location>
</feature>
<dbReference type="InterPro" id="IPR036259">
    <property type="entry name" value="MFS_trans_sf"/>
</dbReference>
<feature type="domain" description="Major facilitator superfamily (MFS) profile" evidence="9">
    <location>
        <begin position="116"/>
        <end position="593"/>
    </location>
</feature>
<evidence type="ECO:0000259" key="9">
    <source>
        <dbReference type="PROSITE" id="PS50850"/>
    </source>
</evidence>
<sequence length="637" mass="68499">MASPTDTGHSVENSSTVNGRRESTFTAGTLVEQDSDHDLDLESGSDSDKAADAKDQNCGASEEKKKTTSDPSQPKDDSNDTAVQAAIGSLKTVVSGKHVFNEQTNYALPFRKILAVFLTTGIVAMAALLDQTILATALTTIGQDLRAGSQITWVSNAFFLTSTSFQLLYGKVSDIVGRKVCLLFCLAVFFIGSLASSLAQDVIQLSIFRAISGIGGGGLITLSQVIISDVVSLRERGRYQGIMGSIIAISNGVGPVIGGTIAQRSSWRNIFHLQLGLIPFSAALVIFIMPLKKVTGSWKKKAAAIDYLGAFLTLAAAALIVLGLNWAGGEYSWDSTHVLVPLFIGLALAVVFVLHQWKGSKNPLMPLNIFRNTMVAGGSLTMFVNGFIFVTQTYNVVQMYQIVYGSSPIRAGILFIPLALMQTVSSTMAGFCVSRLGRYREILLAGWAIWAVGMGMFSTLGIEPNVGKQVGFAILAGFGVGGTLQVSLVAIQSAVPRKQMAVVTATRNFIRNLGAAFGLAVAQTTIQSSARAQLGWNGAMLQRALNDPRSLEPDQLAQFREAYLIGFRRLFYILAGLASFSFVIVWFFMPQLSIDRADDQQLKSGRTPEELAAEKERAEQAAREQAGQQQSRESKTV</sequence>
<dbReference type="GO" id="GO:0012505">
    <property type="term" value="C:endomembrane system"/>
    <property type="evidence" value="ECO:0007669"/>
    <property type="project" value="UniProtKB-SubCell"/>
</dbReference>
<feature type="transmembrane region" description="Helical" evidence="8">
    <location>
        <begin position="472"/>
        <end position="491"/>
    </location>
</feature>
<name>A0AAN6JR23_9BASI</name>
<evidence type="ECO:0000313" key="11">
    <source>
        <dbReference type="Proteomes" id="UP001176517"/>
    </source>
</evidence>
<protein>
    <recommendedName>
        <fullName evidence="9">Major facilitator superfamily (MFS) profile domain-containing protein</fullName>
    </recommendedName>
</protein>
<feature type="transmembrane region" description="Helical" evidence="8">
    <location>
        <begin position="206"/>
        <end position="227"/>
    </location>
</feature>
<dbReference type="Pfam" id="PF07690">
    <property type="entry name" value="MFS_1"/>
    <property type="match status" value="1"/>
</dbReference>
<dbReference type="PROSITE" id="PS50850">
    <property type="entry name" value="MFS"/>
    <property type="match status" value="1"/>
</dbReference>
<feature type="region of interest" description="Disordered" evidence="7">
    <location>
        <begin position="598"/>
        <end position="637"/>
    </location>
</feature>
<evidence type="ECO:0000256" key="1">
    <source>
        <dbReference type="ARBA" id="ARBA00004127"/>
    </source>
</evidence>
<gene>
    <name evidence="10" type="ORF">OC846_004526</name>
</gene>
<feature type="transmembrane region" description="Helical" evidence="8">
    <location>
        <begin position="270"/>
        <end position="291"/>
    </location>
</feature>
<dbReference type="Proteomes" id="UP001176517">
    <property type="component" value="Unassembled WGS sequence"/>
</dbReference>
<evidence type="ECO:0000256" key="3">
    <source>
        <dbReference type="ARBA" id="ARBA00022448"/>
    </source>
</evidence>
<dbReference type="Gene3D" id="1.20.1250.20">
    <property type="entry name" value="MFS general substrate transporter like domains"/>
    <property type="match status" value="1"/>
</dbReference>
<keyword evidence="4 8" id="KW-0812">Transmembrane</keyword>
<dbReference type="PRINTS" id="PR01036">
    <property type="entry name" value="TCRTETB"/>
</dbReference>
<keyword evidence="5 8" id="KW-1133">Transmembrane helix</keyword>
<dbReference type="InterPro" id="IPR020846">
    <property type="entry name" value="MFS_dom"/>
</dbReference>
<dbReference type="CDD" id="cd17502">
    <property type="entry name" value="MFS_Azr1_MDR_like"/>
    <property type="match status" value="1"/>
</dbReference>
<dbReference type="GO" id="GO:0005886">
    <property type="term" value="C:plasma membrane"/>
    <property type="evidence" value="ECO:0007669"/>
    <property type="project" value="TreeGrafter"/>
</dbReference>
<dbReference type="SUPFAM" id="SSF103473">
    <property type="entry name" value="MFS general substrate transporter"/>
    <property type="match status" value="1"/>
</dbReference>
<comment type="subcellular location">
    <subcellularLocation>
        <location evidence="1">Endomembrane system</location>
        <topology evidence="1">Multi-pass membrane protein</topology>
    </subcellularLocation>
</comment>
<feature type="transmembrane region" description="Helical" evidence="8">
    <location>
        <begin position="181"/>
        <end position="200"/>
    </location>
</feature>
<dbReference type="InterPro" id="IPR011701">
    <property type="entry name" value="MFS"/>
</dbReference>
<dbReference type="AlphaFoldDB" id="A0AAN6JR23"/>
<feature type="transmembrane region" description="Helical" evidence="8">
    <location>
        <begin position="113"/>
        <end position="138"/>
    </location>
</feature>
<feature type="transmembrane region" description="Helical" evidence="8">
    <location>
        <begin position="442"/>
        <end position="460"/>
    </location>
</feature>
<feature type="compositionally biased region" description="Basic and acidic residues" evidence="7">
    <location>
        <begin position="598"/>
        <end position="622"/>
    </location>
</feature>
<evidence type="ECO:0000256" key="6">
    <source>
        <dbReference type="ARBA" id="ARBA00023136"/>
    </source>
</evidence>
<feature type="region of interest" description="Disordered" evidence="7">
    <location>
        <begin position="1"/>
        <end position="81"/>
    </location>
</feature>
<keyword evidence="11" id="KW-1185">Reference proteome</keyword>
<keyword evidence="6 8" id="KW-0472">Membrane</keyword>
<dbReference type="FunFam" id="1.20.1720.10:FF:000013">
    <property type="entry name" value="Related to multidrug resistance proteins"/>
    <property type="match status" value="1"/>
</dbReference>
<evidence type="ECO:0000256" key="8">
    <source>
        <dbReference type="SAM" id="Phobius"/>
    </source>
</evidence>
<feature type="transmembrane region" description="Helical" evidence="8">
    <location>
        <begin position="570"/>
        <end position="589"/>
    </location>
</feature>
<evidence type="ECO:0000313" key="10">
    <source>
        <dbReference type="EMBL" id="KAK0548340.1"/>
    </source>
</evidence>
<evidence type="ECO:0000256" key="5">
    <source>
        <dbReference type="ARBA" id="ARBA00022989"/>
    </source>
</evidence>
<dbReference type="Gene3D" id="1.20.1720.10">
    <property type="entry name" value="Multidrug resistance protein D"/>
    <property type="match status" value="1"/>
</dbReference>
<evidence type="ECO:0000256" key="4">
    <source>
        <dbReference type="ARBA" id="ARBA00022692"/>
    </source>
</evidence>
<evidence type="ECO:0000256" key="2">
    <source>
        <dbReference type="ARBA" id="ARBA00008335"/>
    </source>
</evidence>
<feature type="transmembrane region" description="Helical" evidence="8">
    <location>
        <begin position="239"/>
        <end position="258"/>
    </location>
</feature>
<feature type="transmembrane region" description="Helical" evidence="8">
    <location>
        <begin position="150"/>
        <end position="169"/>
    </location>
</feature>
<organism evidence="10 11">
    <name type="scientific">Tilletia horrida</name>
    <dbReference type="NCBI Taxonomy" id="155126"/>
    <lineage>
        <taxon>Eukaryota</taxon>
        <taxon>Fungi</taxon>
        <taxon>Dikarya</taxon>
        <taxon>Basidiomycota</taxon>
        <taxon>Ustilaginomycotina</taxon>
        <taxon>Exobasidiomycetes</taxon>
        <taxon>Tilletiales</taxon>
        <taxon>Tilletiaceae</taxon>
        <taxon>Tilletia</taxon>
    </lineage>
</organism>
<feature type="transmembrane region" description="Helical" evidence="8">
    <location>
        <begin position="303"/>
        <end position="326"/>
    </location>
</feature>
<evidence type="ECO:0000256" key="7">
    <source>
        <dbReference type="SAM" id="MobiDB-lite"/>
    </source>
</evidence>
<feature type="transmembrane region" description="Helical" evidence="8">
    <location>
        <begin position="338"/>
        <end position="357"/>
    </location>
</feature>
<feature type="compositionally biased region" description="Polar residues" evidence="7">
    <location>
        <begin position="1"/>
        <end position="18"/>
    </location>
</feature>
<accession>A0AAN6JR23</accession>
<dbReference type="PANTHER" id="PTHR23501:SF189">
    <property type="entry name" value="DRUG TRANSPORTER, PUTATIVE (AFU_ORTHOLOGUE AFUA_4G03920)-RELATED"/>
    <property type="match status" value="1"/>
</dbReference>
<reference evidence="10" key="1">
    <citation type="journal article" date="2023" name="PhytoFront">
        <title>Draft Genome Resources of Seven Strains of Tilletia horrida, Causal Agent of Kernel Smut of Rice.</title>
        <authorList>
            <person name="Khanal S."/>
            <person name="Antony Babu S."/>
            <person name="Zhou X.G."/>
        </authorList>
    </citation>
    <scope>NUCLEOTIDE SEQUENCE</scope>
    <source>
        <strain evidence="10">TX6</strain>
    </source>
</reference>